<dbReference type="InterPro" id="IPR005821">
    <property type="entry name" value="Ion_trans_dom"/>
</dbReference>
<dbReference type="GO" id="GO:0005216">
    <property type="term" value="F:monoatomic ion channel activity"/>
    <property type="evidence" value="ECO:0007669"/>
    <property type="project" value="InterPro"/>
</dbReference>
<evidence type="ECO:0000313" key="8">
    <source>
        <dbReference type="EMBL" id="CAE0409717.1"/>
    </source>
</evidence>
<dbReference type="InterPro" id="IPR024862">
    <property type="entry name" value="TRPV"/>
</dbReference>
<keyword evidence="4 6" id="KW-1133">Transmembrane helix</keyword>
<dbReference type="EMBL" id="HBIM01008634">
    <property type="protein sequence ID" value="CAE0409717.1"/>
    <property type="molecule type" value="Transcribed_RNA"/>
</dbReference>
<feature type="transmembrane region" description="Helical" evidence="6">
    <location>
        <begin position="539"/>
        <end position="559"/>
    </location>
</feature>
<dbReference type="GO" id="GO:0005886">
    <property type="term" value="C:plasma membrane"/>
    <property type="evidence" value="ECO:0007669"/>
    <property type="project" value="TreeGrafter"/>
</dbReference>
<sequence length="713" mass="80136">MIQDTAARNRVFSMSIVHKVLFQPESMGDGKWLVEMLSRGIHAGANVLHRTSTDHPTEKVKHVNGEGHHCHLHHQHTSQQEMAQVIGKRDKDADHEDNRHAEAAVFYLEAVSHLHLEDDLAVLHHIQAHPGATGSLGADIRHFRHKRDKLYDTIGNIDGMVRIMSVIDSDLSTRACVTPVMQRAMDERIFSPFSMTTATIDAALHLLLIVAFRLGPAAAIFHLEEQTFHPHWYLVWILLCWLSLIHFAAKEIRLGIIRYALSPRLFWGQLFTFWNQISITPIFMVAYCTILVNHHIRQRLVALRGGGVPEGAASDGDEDNEESIPFNLRVIVAFTTPFLWLRVLGHIKTWNEQLATFILASVHIIEDIKFFMLILLVAMSSFAQMLVSLTYEPKAYVEGENFQHFLSETSDSYLRAYTIMLGDFEADSLTTRPSITLLFISYTFGVTVVLLNILIAIVSESYANSLVSSKTMLSQARMIFCSELSSLFNFYRRLIKGDLVRQEWVLHAALSCIGVWITSDVVRTATEADTANSHTDDVLGLKAFSVCLFVLCVGTLVLIENITIHVHQHFHYCGVKGAHENESSTFDNYIKSVVEVVASLADFLNGDDDDDDLVRESHLPGGGGGGGSESATVEIRKIIRTTKRELDAEIHKVSERVGHDIGLAETETKELLEGFEERMNARLIESQREIVALIKESVHAAMHEKSKRGHVLF</sequence>
<feature type="transmembrane region" description="Helical" evidence="6">
    <location>
        <begin position="435"/>
        <end position="458"/>
    </location>
</feature>
<evidence type="ECO:0000256" key="6">
    <source>
        <dbReference type="SAM" id="Phobius"/>
    </source>
</evidence>
<protein>
    <recommendedName>
        <fullName evidence="7">Ion transport domain-containing protein</fullName>
    </recommendedName>
</protein>
<name>A0A7S3L511_9STRA</name>
<keyword evidence="2 6" id="KW-0812">Transmembrane</keyword>
<dbReference type="PANTHER" id="PTHR10582">
    <property type="entry name" value="TRANSIENT RECEPTOR POTENTIAL ION CHANNEL PROTEIN"/>
    <property type="match status" value="1"/>
</dbReference>
<evidence type="ECO:0000256" key="5">
    <source>
        <dbReference type="ARBA" id="ARBA00023136"/>
    </source>
</evidence>
<feature type="transmembrane region" description="Helical" evidence="6">
    <location>
        <begin position="270"/>
        <end position="292"/>
    </location>
</feature>
<dbReference type="Pfam" id="PF00520">
    <property type="entry name" value="Ion_trans"/>
    <property type="match status" value="1"/>
</dbReference>
<feature type="transmembrane region" description="Helical" evidence="6">
    <location>
        <begin position="232"/>
        <end position="249"/>
    </location>
</feature>
<accession>A0A7S3L511</accession>
<feature type="domain" description="Ion transport" evidence="7">
    <location>
        <begin position="256"/>
        <end position="464"/>
    </location>
</feature>
<feature type="transmembrane region" description="Helical" evidence="6">
    <location>
        <begin position="326"/>
        <end position="344"/>
    </location>
</feature>
<dbReference type="AlphaFoldDB" id="A0A7S3L511"/>
<dbReference type="PANTHER" id="PTHR10582:SF2">
    <property type="entry name" value="INACTIVE"/>
    <property type="match status" value="1"/>
</dbReference>
<reference evidence="8" key="1">
    <citation type="submission" date="2021-01" db="EMBL/GenBank/DDBJ databases">
        <authorList>
            <person name="Corre E."/>
            <person name="Pelletier E."/>
            <person name="Niang G."/>
            <person name="Scheremetjew M."/>
            <person name="Finn R."/>
            <person name="Kale V."/>
            <person name="Holt S."/>
            <person name="Cochrane G."/>
            <person name="Meng A."/>
            <person name="Brown T."/>
            <person name="Cohen L."/>
        </authorList>
    </citation>
    <scope>NUCLEOTIDE SEQUENCE</scope>
    <source>
        <strain evidence="8">CCMP127</strain>
    </source>
</reference>
<dbReference type="GO" id="GO:0098703">
    <property type="term" value="P:calcium ion import across plasma membrane"/>
    <property type="evidence" value="ECO:0007669"/>
    <property type="project" value="TreeGrafter"/>
</dbReference>
<gene>
    <name evidence="8" type="ORF">ACOF00016_LOCUS7326</name>
</gene>
<evidence type="ECO:0000259" key="7">
    <source>
        <dbReference type="Pfam" id="PF00520"/>
    </source>
</evidence>
<proteinExistence type="predicted"/>
<comment type="subcellular location">
    <subcellularLocation>
        <location evidence="1">Membrane</location>
        <topology evidence="1">Multi-pass membrane protein</topology>
    </subcellularLocation>
</comment>
<evidence type="ECO:0000256" key="4">
    <source>
        <dbReference type="ARBA" id="ARBA00022989"/>
    </source>
</evidence>
<evidence type="ECO:0000256" key="1">
    <source>
        <dbReference type="ARBA" id="ARBA00004141"/>
    </source>
</evidence>
<organism evidence="8">
    <name type="scientific">Amphora coffeiformis</name>
    <dbReference type="NCBI Taxonomy" id="265554"/>
    <lineage>
        <taxon>Eukaryota</taxon>
        <taxon>Sar</taxon>
        <taxon>Stramenopiles</taxon>
        <taxon>Ochrophyta</taxon>
        <taxon>Bacillariophyta</taxon>
        <taxon>Bacillariophyceae</taxon>
        <taxon>Bacillariophycidae</taxon>
        <taxon>Thalassiophysales</taxon>
        <taxon>Catenulaceae</taxon>
        <taxon>Amphora</taxon>
    </lineage>
</organism>
<feature type="transmembrane region" description="Helical" evidence="6">
    <location>
        <begin position="189"/>
        <end position="212"/>
    </location>
</feature>
<evidence type="ECO:0000256" key="2">
    <source>
        <dbReference type="ARBA" id="ARBA00022692"/>
    </source>
</evidence>
<evidence type="ECO:0000256" key="3">
    <source>
        <dbReference type="ARBA" id="ARBA00022737"/>
    </source>
</evidence>
<keyword evidence="5 6" id="KW-0472">Membrane</keyword>
<keyword evidence="3" id="KW-0677">Repeat</keyword>